<feature type="domain" description="Peptidase S24/S26A/S26B/S26C" evidence="13">
    <location>
        <begin position="70"/>
        <end position="185"/>
    </location>
</feature>
<dbReference type="GO" id="GO:0003677">
    <property type="term" value="F:DNA binding"/>
    <property type="evidence" value="ECO:0007669"/>
    <property type="project" value="UniProtKB-KW"/>
</dbReference>
<protein>
    <submittedName>
        <fullName evidence="14">Repressor LexA</fullName>
        <ecNumber evidence="14">3.4.21.88</ecNumber>
    </submittedName>
</protein>
<dbReference type="InterPro" id="IPR015927">
    <property type="entry name" value="Peptidase_S24_S26A/B/C"/>
</dbReference>
<keyword evidence="8" id="KW-0238">DNA-binding</keyword>
<gene>
    <name evidence="14" type="primary">lexA</name>
    <name evidence="14" type="ORF">CE154_019715</name>
</gene>
<dbReference type="GO" id="GO:0045892">
    <property type="term" value="P:negative regulation of DNA-templated transcription"/>
    <property type="evidence" value="ECO:0007669"/>
    <property type="project" value="InterPro"/>
</dbReference>
<evidence type="ECO:0000256" key="11">
    <source>
        <dbReference type="ARBA" id="ARBA00023236"/>
    </source>
</evidence>
<dbReference type="GO" id="GO:0006281">
    <property type="term" value="P:DNA repair"/>
    <property type="evidence" value="ECO:0007669"/>
    <property type="project" value="UniProtKB-KW"/>
</dbReference>
<evidence type="ECO:0000256" key="2">
    <source>
        <dbReference type="ARBA" id="ARBA00022491"/>
    </source>
</evidence>
<keyword evidence="6 12" id="KW-0068">Autocatalytic cleavage</keyword>
<evidence type="ECO:0000256" key="8">
    <source>
        <dbReference type="ARBA" id="ARBA00023125"/>
    </source>
</evidence>
<dbReference type="Gene3D" id="1.10.10.10">
    <property type="entry name" value="Winged helix-like DNA-binding domain superfamily/Winged helix DNA-binding domain"/>
    <property type="match status" value="1"/>
</dbReference>
<dbReference type="RefSeq" id="WP_094437276.1">
    <property type="nucleotide sequence ID" value="NZ_NKDB02000005.1"/>
</dbReference>
<dbReference type="SUPFAM" id="SSF51306">
    <property type="entry name" value="LexA/Signal peptidase"/>
    <property type="match status" value="1"/>
</dbReference>
<organism evidence="14 15">
    <name type="scientific">Alicycliphilus denitrificans</name>
    <dbReference type="NCBI Taxonomy" id="179636"/>
    <lineage>
        <taxon>Bacteria</taxon>
        <taxon>Pseudomonadati</taxon>
        <taxon>Pseudomonadota</taxon>
        <taxon>Betaproteobacteria</taxon>
        <taxon>Burkholderiales</taxon>
        <taxon>Comamonadaceae</taxon>
        <taxon>Alicycliphilus</taxon>
    </lineage>
</organism>
<keyword evidence="10" id="KW-0234">DNA repair</keyword>
<keyword evidence="2" id="KW-0678">Repressor</keyword>
<sequence length="193" mass="21273">MTEHDEKHLAKLRAHWKRHAAFPSMAKLCDTVGLSSTSSVFALVGRLVDAGYLERVDGRIAPTRKFFARPLLSPVRAGQPQPASQEEPEVLTIDDYLIDDPNRTSLHKVRGDSMKDAGIFEGDLVVVEHNTPVKPGDTVVTCVDDELTVKTLQLDGAGKFFLQPANSAYPPIFPRTSLEVMGIVIGVVRKTRR</sequence>
<dbReference type="CDD" id="cd06529">
    <property type="entry name" value="S24_LexA-like"/>
    <property type="match status" value="1"/>
</dbReference>
<comment type="similarity">
    <text evidence="1 12">Belongs to the peptidase S24 family.</text>
</comment>
<evidence type="ECO:0000256" key="5">
    <source>
        <dbReference type="ARBA" id="ARBA00022801"/>
    </source>
</evidence>
<dbReference type="InterPro" id="IPR036286">
    <property type="entry name" value="LexA/Signal_pep-like_sf"/>
</dbReference>
<keyword evidence="3" id="KW-0235">DNA replication</keyword>
<comment type="caution">
    <text evidence="14">The sequence shown here is derived from an EMBL/GenBank/DDBJ whole genome shotgun (WGS) entry which is preliminary data.</text>
</comment>
<dbReference type="PANTHER" id="PTHR33516">
    <property type="entry name" value="LEXA REPRESSOR"/>
    <property type="match status" value="1"/>
</dbReference>
<dbReference type="Pfam" id="PF00717">
    <property type="entry name" value="Peptidase_S24"/>
    <property type="match status" value="1"/>
</dbReference>
<dbReference type="InterPro" id="IPR036390">
    <property type="entry name" value="WH_DNA-bd_sf"/>
</dbReference>
<dbReference type="GO" id="GO:0009432">
    <property type="term" value="P:SOS response"/>
    <property type="evidence" value="ECO:0007669"/>
    <property type="project" value="UniProtKB-KW"/>
</dbReference>
<dbReference type="PANTHER" id="PTHR33516:SF2">
    <property type="entry name" value="LEXA REPRESSOR-RELATED"/>
    <property type="match status" value="1"/>
</dbReference>
<dbReference type="InterPro" id="IPR006197">
    <property type="entry name" value="Peptidase_S24_LexA"/>
</dbReference>
<dbReference type="EC" id="3.4.21.88" evidence="14"/>
<keyword evidence="4" id="KW-0227">DNA damage</keyword>
<keyword evidence="11" id="KW-0742">SOS response</keyword>
<dbReference type="EMBL" id="NKDB02000005">
    <property type="protein sequence ID" value="RKJ94544.1"/>
    <property type="molecule type" value="Genomic_DNA"/>
</dbReference>
<evidence type="ECO:0000313" key="14">
    <source>
        <dbReference type="EMBL" id="RKJ94544.1"/>
    </source>
</evidence>
<dbReference type="GO" id="GO:0006260">
    <property type="term" value="P:DNA replication"/>
    <property type="evidence" value="ECO:0007669"/>
    <property type="project" value="UniProtKB-KW"/>
</dbReference>
<dbReference type="AlphaFoldDB" id="A0A3R7IE88"/>
<keyword evidence="9" id="KW-0804">Transcription</keyword>
<dbReference type="PRINTS" id="PR00726">
    <property type="entry name" value="LEXASERPTASE"/>
</dbReference>
<evidence type="ECO:0000256" key="1">
    <source>
        <dbReference type="ARBA" id="ARBA00007484"/>
    </source>
</evidence>
<evidence type="ECO:0000256" key="7">
    <source>
        <dbReference type="ARBA" id="ARBA00023015"/>
    </source>
</evidence>
<name>A0A3R7IE88_9BURK</name>
<keyword evidence="7" id="KW-0805">Transcription regulation</keyword>
<dbReference type="Proteomes" id="UP000216225">
    <property type="component" value="Unassembled WGS sequence"/>
</dbReference>
<dbReference type="InterPro" id="IPR050077">
    <property type="entry name" value="LexA_repressor"/>
</dbReference>
<reference evidence="14 15" key="1">
    <citation type="submission" date="2018-09" db="EMBL/GenBank/DDBJ databases">
        <title>Genome comparison of Alicycliphilus sp. BQ1, a polyurethanolytic bacterium, with its closest phylogenetic relatives Alicycliphilus denitrificans BC and K601, unable to attack polyurethane.</title>
        <authorList>
            <person name="Loza-Tavera H."/>
            <person name="Lozano L."/>
            <person name="Cevallos M."/>
            <person name="Maya-Lucas O."/>
            <person name="Garcia-Mena J."/>
            <person name="Hernandez J."/>
        </authorList>
    </citation>
    <scope>NUCLEOTIDE SEQUENCE [LARGE SCALE GENOMIC DNA]</scope>
    <source>
        <strain evidence="14 15">BQ1</strain>
    </source>
</reference>
<keyword evidence="5 12" id="KW-0378">Hydrolase</keyword>
<evidence type="ECO:0000256" key="12">
    <source>
        <dbReference type="RuleBase" id="RU003991"/>
    </source>
</evidence>
<evidence type="ECO:0000256" key="10">
    <source>
        <dbReference type="ARBA" id="ARBA00023204"/>
    </source>
</evidence>
<evidence type="ECO:0000256" key="3">
    <source>
        <dbReference type="ARBA" id="ARBA00022705"/>
    </source>
</evidence>
<evidence type="ECO:0000256" key="9">
    <source>
        <dbReference type="ARBA" id="ARBA00023163"/>
    </source>
</evidence>
<evidence type="ECO:0000256" key="4">
    <source>
        <dbReference type="ARBA" id="ARBA00022763"/>
    </source>
</evidence>
<evidence type="ECO:0000313" key="15">
    <source>
        <dbReference type="Proteomes" id="UP000216225"/>
    </source>
</evidence>
<dbReference type="GO" id="GO:0004252">
    <property type="term" value="F:serine-type endopeptidase activity"/>
    <property type="evidence" value="ECO:0007669"/>
    <property type="project" value="UniProtKB-EC"/>
</dbReference>
<dbReference type="InterPro" id="IPR036388">
    <property type="entry name" value="WH-like_DNA-bd_sf"/>
</dbReference>
<evidence type="ECO:0000259" key="13">
    <source>
        <dbReference type="Pfam" id="PF00717"/>
    </source>
</evidence>
<dbReference type="Gene3D" id="2.10.109.10">
    <property type="entry name" value="Umud Fragment, subunit A"/>
    <property type="match status" value="1"/>
</dbReference>
<dbReference type="NCBIfam" id="TIGR00498">
    <property type="entry name" value="lexA"/>
    <property type="match status" value="1"/>
</dbReference>
<accession>A0A3R7IE88</accession>
<evidence type="ECO:0000256" key="6">
    <source>
        <dbReference type="ARBA" id="ARBA00022813"/>
    </source>
</evidence>
<dbReference type="InterPro" id="IPR006200">
    <property type="entry name" value="LexA"/>
</dbReference>
<dbReference type="InterPro" id="IPR039418">
    <property type="entry name" value="LexA-like"/>
</dbReference>
<proteinExistence type="inferred from homology"/>
<dbReference type="SUPFAM" id="SSF46785">
    <property type="entry name" value="Winged helix' DNA-binding domain"/>
    <property type="match status" value="1"/>
</dbReference>